<accession>A0AAX2RIH5</accession>
<dbReference type="EMBL" id="SNSQ01000030">
    <property type="protein sequence ID" value="TEU42841.1"/>
    <property type="molecule type" value="Genomic_DNA"/>
</dbReference>
<keyword evidence="1" id="KW-0812">Transmembrane</keyword>
<organism evidence="2 3">
    <name type="scientific">Burkholderia cepacia</name>
    <name type="common">Pseudomonas cepacia</name>
    <dbReference type="NCBI Taxonomy" id="292"/>
    <lineage>
        <taxon>Bacteria</taxon>
        <taxon>Pseudomonadati</taxon>
        <taxon>Pseudomonadota</taxon>
        <taxon>Betaproteobacteria</taxon>
        <taxon>Burkholderiales</taxon>
        <taxon>Burkholderiaceae</taxon>
        <taxon>Burkholderia</taxon>
        <taxon>Burkholderia cepacia complex</taxon>
    </lineage>
</organism>
<evidence type="ECO:0000313" key="2">
    <source>
        <dbReference type="EMBL" id="TEU42841.1"/>
    </source>
</evidence>
<proteinExistence type="predicted"/>
<dbReference type="PANTHER" id="PTHR34300:SF2">
    <property type="entry name" value="QUEUOSINE PRECURSOR TRANSPORTER-RELATED"/>
    <property type="match status" value="1"/>
</dbReference>
<gene>
    <name evidence="2" type="ORF">E3D37_24345</name>
</gene>
<feature type="transmembrane region" description="Helical" evidence="1">
    <location>
        <begin position="151"/>
        <end position="169"/>
    </location>
</feature>
<sequence>MVTANSIPRCQVEAILPKDGEKRFSVARVRVNDTGISMKLPVGELLEADWIGKFSANDVALLATVNANDVNIQNITERVPHFPYGIIYLTALFSVMLVTTNLIGDSITTINLPFLQGYSVLFPTALVVFPLTYCFGACITETYGFVVSRHVIWGAFLVNIPVILIILSLEKAGWLGGSVLGVSHQMMRALGASAVGYFAGELSNSLVVSRLKIALRGRALILRFLAANAVGAVVDSVLFGTLLFYGVVPLTVLLKIVLAQITIKMLYEMAFSVLFSRIVLWIKSRDGVDHYDYKVNFIRS</sequence>
<feature type="transmembrane region" description="Helical" evidence="1">
    <location>
        <begin position="189"/>
        <end position="208"/>
    </location>
</feature>
<comment type="caution">
    <text evidence="2">The sequence shown here is derived from an EMBL/GenBank/DDBJ whole genome shotgun (WGS) entry which is preliminary data.</text>
</comment>
<dbReference type="PANTHER" id="PTHR34300">
    <property type="entry name" value="QUEUOSINE PRECURSOR TRANSPORTER-RELATED"/>
    <property type="match status" value="1"/>
</dbReference>
<protein>
    <submittedName>
        <fullName evidence="2">VUT family protein</fullName>
    </submittedName>
</protein>
<dbReference type="Proteomes" id="UP000298234">
    <property type="component" value="Unassembled WGS sequence"/>
</dbReference>
<keyword evidence="1" id="KW-0472">Membrane</keyword>
<dbReference type="InterPro" id="IPR003744">
    <property type="entry name" value="YhhQ"/>
</dbReference>
<dbReference type="Pfam" id="PF02592">
    <property type="entry name" value="Vut_1"/>
    <property type="match status" value="1"/>
</dbReference>
<reference evidence="2 3" key="1">
    <citation type="submission" date="2019-03" db="EMBL/GenBank/DDBJ databases">
        <title>Burkholderia cepacia outbreak.</title>
        <authorList>
            <person name="Farzana R."/>
            <person name="Walsh T.R."/>
        </authorList>
    </citation>
    <scope>NUCLEOTIDE SEQUENCE [LARGE SCALE GENOMIC DNA]</scope>
    <source>
        <strain evidence="3">d13</strain>
    </source>
</reference>
<feature type="transmembrane region" description="Helical" evidence="1">
    <location>
        <begin position="252"/>
        <end position="275"/>
    </location>
</feature>
<evidence type="ECO:0000313" key="3">
    <source>
        <dbReference type="Proteomes" id="UP000298234"/>
    </source>
</evidence>
<feature type="transmembrane region" description="Helical" evidence="1">
    <location>
        <begin position="220"/>
        <end position="246"/>
    </location>
</feature>
<keyword evidence="1" id="KW-1133">Transmembrane helix</keyword>
<evidence type="ECO:0000256" key="1">
    <source>
        <dbReference type="SAM" id="Phobius"/>
    </source>
</evidence>
<feature type="transmembrane region" description="Helical" evidence="1">
    <location>
        <begin position="115"/>
        <end position="139"/>
    </location>
</feature>
<dbReference type="AlphaFoldDB" id="A0AAX2RIH5"/>
<name>A0AAX2RIH5_BURCE</name>
<feature type="transmembrane region" description="Helical" evidence="1">
    <location>
        <begin position="82"/>
        <end position="103"/>
    </location>
</feature>